<dbReference type="AlphaFoldDB" id="A0A0V1J392"/>
<evidence type="ECO:0008006" key="6">
    <source>
        <dbReference type="Google" id="ProtNLM"/>
    </source>
</evidence>
<dbReference type="EMBL" id="JYDV01000140">
    <property type="protein sequence ID" value="KRZ29455.1"/>
    <property type="molecule type" value="Genomic_DNA"/>
</dbReference>
<dbReference type="Proteomes" id="UP000054826">
    <property type="component" value="Unassembled WGS sequence"/>
</dbReference>
<keyword evidence="1" id="KW-0812">Transmembrane</keyword>
<evidence type="ECO:0000256" key="1">
    <source>
        <dbReference type="SAM" id="Phobius"/>
    </source>
</evidence>
<dbReference type="EMBL" id="JYDU01000164">
    <property type="protein sequence ID" value="KRX90472.1"/>
    <property type="molecule type" value="Genomic_DNA"/>
</dbReference>
<feature type="transmembrane region" description="Helical" evidence="1">
    <location>
        <begin position="37"/>
        <end position="55"/>
    </location>
</feature>
<evidence type="ECO:0000313" key="5">
    <source>
        <dbReference type="Proteomes" id="UP000054826"/>
    </source>
</evidence>
<gene>
    <name evidence="3" type="ORF">T4C_13161</name>
    <name evidence="2" type="ORF">T4E_5556</name>
</gene>
<accession>A0A0V1J392</accession>
<evidence type="ECO:0000313" key="3">
    <source>
        <dbReference type="EMBL" id="KRZ29455.1"/>
    </source>
</evidence>
<protein>
    <recommendedName>
        <fullName evidence="6">Transmembrane protein</fullName>
    </recommendedName>
</protein>
<organism evidence="3 5">
    <name type="scientific">Trichinella pseudospiralis</name>
    <name type="common">Parasitic roundworm</name>
    <dbReference type="NCBI Taxonomy" id="6337"/>
    <lineage>
        <taxon>Eukaryota</taxon>
        <taxon>Metazoa</taxon>
        <taxon>Ecdysozoa</taxon>
        <taxon>Nematoda</taxon>
        <taxon>Enoplea</taxon>
        <taxon>Dorylaimia</taxon>
        <taxon>Trichinellida</taxon>
        <taxon>Trichinellidae</taxon>
        <taxon>Trichinella</taxon>
    </lineage>
</organism>
<reference evidence="4 5" key="1">
    <citation type="submission" date="2015-01" db="EMBL/GenBank/DDBJ databases">
        <title>Evolution of Trichinella species and genotypes.</title>
        <authorList>
            <person name="Korhonen P.K."/>
            <person name="Edoardo P."/>
            <person name="Giuseppe L.R."/>
            <person name="Gasser R.B."/>
        </authorList>
    </citation>
    <scope>NUCLEOTIDE SEQUENCE [LARGE SCALE GENOMIC DNA]</scope>
    <source>
        <strain evidence="2">ISS141</strain>
        <strain evidence="3">ISS176</strain>
    </source>
</reference>
<dbReference type="Proteomes" id="UP000054815">
    <property type="component" value="Unassembled WGS sequence"/>
</dbReference>
<evidence type="ECO:0000313" key="4">
    <source>
        <dbReference type="Proteomes" id="UP000054815"/>
    </source>
</evidence>
<comment type="caution">
    <text evidence="3">The sequence shown here is derived from an EMBL/GenBank/DDBJ whole genome shotgun (WGS) entry which is preliminary data.</text>
</comment>
<proteinExistence type="predicted"/>
<sequence length="179" mass="21286">MQSYTFRIVSILLLTYFSFTHLSELEEDFSGSSMKQVFLIMCLRFIYLHTFVFVIQSEHRYSLDDVHNRPDELTYLYMAFILHILGFLFSFVTLPFRGVFIDVAFFCWFVAFCKDATQVVYYLDTATVFVWRKHSVVFFSNYAEASEYAGRTDTVYYKVQWEDLPICIIKRMNNNMLPA</sequence>
<evidence type="ECO:0000313" key="2">
    <source>
        <dbReference type="EMBL" id="KRX90472.1"/>
    </source>
</evidence>
<name>A0A0V1J392_TRIPS</name>
<keyword evidence="1" id="KW-0472">Membrane</keyword>
<feature type="transmembrane region" description="Helical" evidence="1">
    <location>
        <begin position="75"/>
        <end position="96"/>
    </location>
</feature>
<feature type="transmembrane region" description="Helical" evidence="1">
    <location>
        <begin position="6"/>
        <end position="25"/>
    </location>
</feature>
<keyword evidence="1" id="KW-1133">Transmembrane helix</keyword>